<dbReference type="Proteomes" id="UP000758168">
    <property type="component" value="Unassembled WGS sequence"/>
</dbReference>
<gene>
    <name evidence="11" type="ORF">JOF54_003850</name>
</gene>
<dbReference type="InterPro" id="IPR018087">
    <property type="entry name" value="Glyco_hydro_5_CS"/>
</dbReference>
<comment type="caution">
    <text evidence="11">The sequence shown here is derived from an EMBL/GenBank/DDBJ whole genome shotgun (WGS) entry which is preliminary data.</text>
</comment>
<evidence type="ECO:0000256" key="3">
    <source>
        <dbReference type="ARBA" id="ARBA00023001"/>
    </source>
</evidence>
<evidence type="ECO:0000259" key="10">
    <source>
        <dbReference type="PROSITE" id="PS51173"/>
    </source>
</evidence>
<keyword evidence="5 7" id="KW-0326">Glycosidase</keyword>
<dbReference type="PROSITE" id="PS00659">
    <property type="entry name" value="GLYCOSYL_HYDROL_F5"/>
    <property type="match status" value="1"/>
</dbReference>
<dbReference type="InterPro" id="IPR001547">
    <property type="entry name" value="Glyco_hydro_5"/>
</dbReference>
<dbReference type="SUPFAM" id="SSF51445">
    <property type="entry name" value="(Trans)glycosidases"/>
    <property type="match status" value="1"/>
</dbReference>
<feature type="domain" description="CBM2" evidence="10">
    <location>
        <begin position="432"/>
        <end position="537"/>
    </location>
</feature>
<dbReference type="GO" id="GO:0008810">
    <property type="term" value="F:cellulase activity"/>
    <property type="evidence" value="ECO:0007669"/>
    <property type="project" value="UniProtKB-EC"/>
</dbReference>
<dbReference type="PANTHER" id="PTHR35923:SF2">
    <property type="entry name" value="ENDOGLUCANASE"/>
    <property type="match status" value="1"/>
</dbReference>
<dbReference type="Gene3D" id="3.20.20.80">
    <property type="entry name" value="Glycosidases"/>
    <property type="match status" value="1"/>
</dbReference>
<keyword evidence="3 7" id="KW-0136">Cellulose degradation</keyword>
<keyword evidence="9" id="KW-0732">Signal</keyword>
<comment type="catalytic activity">
    <reaction evidence="1 7">
        <text>Endohydrolysis of (1-&gt;4)-beta-D-glucosidic linkages in cellulose, lichenin and cereal beta-D-glucans.</text>
        <dbReference type="EC" id="3.2.1.4"/>
    </reaction>
</comment>
<evidence type="ECO:0000256" key="9">
    <source>
        <dbReference type="SAM" id="SignalP"/>
    </source>
</evidence>
<feature type="signal peptide" evidence="9">
    <location>
        <begin position="1"/>
        <end position="29"/>
    </location>
</feature>
<reference evidence="11 12" key="1">
    <citation type="submission" date="2021-03" db="EMBL/GenBank/DDBJ databases">
        <title>Sequencing the genomes of 1000 actinobacteria strains.</title>
        <authorList>
            <person name="Klenk H.-P."/>
        </authorList>
    </citation>
    <scope>NUCLEOTIDE SEQUENCE [LARGE SCALE GENOMIC DNA]</scope>
    <source>
        <strain evidence="11 12">DSM 12936</strain>
    </source>
</reference>
<feature type="compositionally biased region" description="Pro residues" evidence="8">
    <location>
        <begin position="411"/>
        <end position="430"/>
    </location>
</feature>
<feature type="region of interest" description="Disordered" evidence="8">
    <location>
        <begin position="384"/>
        <end position="439"/>
    </location>
</feature>
<dbReference type="InterPro" id="IPR012291">
    <property type="entry name" value="CBM2_carb-bd_dom_sf"/>
</dbReference>
<dbReference type="Pfam" id="PF00553">
    <property type="entry name" value="CBM_2"/>
    <property type="match status" value="1"/>
</dbReference>
<evidence type="ECO:0000256" key="5">
    <source>
        <dbReference type="ARBA" id="ARBA00023295"/>
    </source>
</evidence>
<evidence type="ECO:0000256" key="4">
    <source>
        <dbReference type="ARBA" id="ARBA00023277"/>
    </source>
</evidence>
<evidence type="ECO:0000256" key="2">
    <source>
        <dbReference type="ARBA" id="ARBA00022801"/>
    </source>
</evidence>
<feature type="compositionally biased region" description="Low complexity" evidence="8">
    <location>
        <begin position="400"/>
        <end position="410"/>
    </location>
</feature>
<name>A0ABS4ZCZ1_9ACTN</name>
<dbReference type="InterPro" id="IPR017853">
    <property type="entry name" value="GH"/>
</dbReference>
<evidence type="ECO:0000256" key="1">
    <source>
        <dbReference type="ARBA" id="ARBA00000966"/>
    </source>
</evidence>
<sequence>MTRRTTRPRGRVPVLLLLCAVLSVVGLSAAGPGARTDAAAATRPVGWLHTSGSTLLDDRDRPHVIRAVSWFGMETPLCAPHGLWQISLDDGLARIASFGFNTVRLPFSNACLAAGTVEGVDARTNPDLQGLAPLELMDVVVERASAHGLSVLLDRHRPGSDAQSELWATADYPEARWVEDWTMLAERYADEPAVVGVDLHNEPHGPACWGCGDPARDWAAAATRAGNAVLAANPRLLVVVEGVERQADGQSTWWGGSLADVADHPLILDVPGRVVYSPHDYPASIYPQPYFSDPGYPANLEPLWRARWGYLQEQGVAPVLLGEFGTTLRTPSDRHWLDALVGYLDRTGASFAYWSFNPDSGDTGGLVADDWVTPQADKLAALAPLLRPGRPVSPVPTPSATPTAPRTSSPAPTPSAPTAPAPASPTPAPSDPAATPGSGTALTARWTLRESWGAGYVADVQVAAAGAARSGWTLRVEDPSATAVTNAWGMTCAVDDGVITCTGQDWGAAVPAGGAVRVGLQVQSSGPAPAAPRLTLS</sequence>
<keyword evidence="6 7" id="KW-0624">Polysaccharide degradation</keyword>
<keyword evidence="2 7" id="KW-0378">Hydrolase</keyword>
<feature type="chain" id="PRO_5046624492" description="Endoglucanase" evidence="9">
    <location>
        <begin position="30"/>
        <end position="537"/>
    </location>
</feature>
<dbReference type="PANTHER" id="PTHR35923">
    <property type="entry name" value="MAJOR EXTRACELLULAR ENDOGLUCANASE"/>
    <property type="match status" value="1"/>
</dbReference>
<evidence type="ECO:0000256" key="8">
    <source>
        <dbReference type="SAM" id="MobiDB-lite"/>
    </source>
</evidence>
<dbReference type="InterPro" id="IPR001919">
    <property type="entry name" value="CBD2"/>
</dbReference>
<proteinExistence type="inferred from homology"/>
<keyword evidence="4 7" id="KW-0119">Carbohydrate metabolism</keyword>
<evidence type="ECO:0000313" key="12">
    <source>
        <dbReference type="Proteomes" id="UP000758168"/>
    </source>
</evidence>
<dbReference type="RefSeq" id="WP_210058869.1">
    <property type="nucleotide sequence ID" value="NZ_BAAAMH010000011.1"/>
</dbReference>
<dbReference type="PROSITE" id="PS51173">
    <property type="entry name" value="CBM2"/>
    <property type="match status" value="1"/>
</dbReference>
<dbReference type="SMART" id="SM00637">
    <property type="entry name" value="CBD_II"/>
    <property type="match status" value="1"/>
</dbReference>
<dbReference type="SUPFAM" id="SSF49384">
    <property type="entry name" value="Carbohydrate-binding domain"/>
    <property type="match status" value="1"/>
</dbReference>
<dbReference type="EC" id="3.2.1.4" evidence="7"/>
<dbReference type="Pfam" id="PF00150">
    <property type="entry name" value="Cellulase"/>
    <property type="match status" value="1"/>
</dbReference>
<dbReference type="Gene3D" id="2.60.40.290">
    <property type="match status" value="1"/>
</dbReference>
<dbReference type="InterPro" id="IPR008965">
    <property type="entry name" value="CBM2/CBM3_carb-bd_dom_sf"/>
</dbReference>
<evidence type="ECO:0000313" key="11">
    <source>
        <dbReference type="EMBL" id="MBP2418928.1"/>
    </source>
</evidence>
<dbReference type="EMBL" id="JAGIOB010000001">
    <property type="protein sequence ID" value="MBP2418928.1"/>
    <property type="molecule type" value="Genomic_DNA"/>
</dbReference>
<accession>A0ABS4ZCZ1</accession>
<keyword evidence="12" id="KW-1185">Reference proteome</keyword>
<comment type="similarity">
    <text evidence="7">Belongs to the glycosyl hydrolase 5 (cellulase A) family.</text>
</comment>
<evidence type="ECO:0000256" key="7">
    <source>
        <dbReference type="RuleBase" id="RU361153"/>
    </source>
</evidence>
<organism evidence="11 12">
    <name type="scientific">Microlunatus capsulatus</name>
    <dbReference type="NCBI Taxonomy" id="99117"/>
    <lineage>
        <taxon>Bacteria</taxon>
        <taxon>Bacillati</taxon>
        <taxon>Actinomycetota</taxon>
        <taxon>Actinomycetes</taxon>
        <taxon>Propionibacteriales</taxon>
        <taxon>Propionibacteriaceae</taxon>
        <taxon>Microlunatus</taxon>
    </lineage>
</organism>
<evidence type="ECO:0000256" key="6">
    <source>
        <dbReference type="ARBA" id="ARBA00023326"/>
    </source>
</evidence>
<protein>
    <recommendedName>
        <fullName evidence="7">Endoglucanase</fullName>
        <ecNumber evidence="7">3.2.1.4</ecNumber>
    </recommendedName>
</protein>